<proteinExistence type="predicted"/>
<dbReference type="InterPro" id="IPR002575">
    <property type="entry name" value="Aminoglycoside_PTrfase"/>
</dbReference>
<dbReference type="Gene3D" id="3.30.200.20">
    <property type="entry name" value="Phosphorylase Kinase, domain 1"/>
    <property type="match status" value="1"/>
</dbReference>
<keyword evidence="1" id="KW-0547">Nucleotide-binding</keyword>
<dbReference type="EMBL" id="JBEVCJ010000004">
    <property type="protein sequence ID" value="MET1254552.1"/>
    <property type="molecule type" value="Genomic_DNA"/>
</dbReference>
<dbReference type="PANTHER" id="PTHR33540">
    <property type="entry name" value="TRNA THREONYLCARBAMOYLADENOSINE BIOSYNTHESIS PROTEIN TSAE"/>
    <property type="match status" value="1"/>
</dbReference>
<evidence type="ECO:0000313" key="4">
    <source>
        <dbReference type="EMBL" id="MET1254552.1"/>
    </source>
</evidence>
<sequence length="341" mass="39517">MSELQLQQQQRQQQLAIWASQSLGISPPTLTSVSGDASFRRYFRFQTVIEGKPCSIIAVDSPPATEKNTEFCAIRALFANHQLHVPDLIDCDMQQGFFLLSDLGDTLYLSQLTTQTAEALYQHAMQALLKIQQIPLNDVQLPAYNRELLAFELSLFNDWFLQKHLQLALTPYEKQMLAQTFEQLINNALNQTQVVVHRDYHSRNLMICAQQTPGIIDFQDAVTGPVTYDLVSLMKDCYIEWPEHQVKKWSENYCQQLHQAAISSQPFTDFYRDFEWMGMQRHIKVLGIFCRLNYRDNKPQYLNDLPLTFRYLINAANQYAEFSEFSAFLAQKIAPHIKMDN</sequence>
<evidence type="ECO:0000259" key="3">
    <source>
        <dbReference type="Pfam" id="PF01636"/>
    </source>
</evidence>
<dbReference type="SUPFAM" id="SSF56112">
    <property type="entry name" value="Protein kinase-like (PK-like)"/>
    <property type="match status" value="1"/>
</dbReference>
<dbReference type="PANTHER" id="PTHR33540:SF1">
    <property type="entry name" value="N-ACETYLMURAMATE_N-ACETYLGLUCOSAMINE KINASE"/>
    <property type="match status" value="1"/>
</dbReference>
<dbReference type="Pfam" id="PF01636">
    <property type="entry name" value="APH"/>
    <property type="match status" value="1"/>
</dbReference>
<comment type="caution">
    <text evidence="4">The sequence shown here is derived from an EMBL/GenBank/DDBJ whole genome shotgun (WGS) entry which is preliminary data.</text>
</comment>
<protein>
    <submittedName>
        <fullName evidence="4">Phosphotransferase</fullName>
    </submittedName>
</protein>
<keyword evidence="2" id="KW-0067">ATP-binding</keyword>
<evidence type="ECO:0000256" key="1">
    <source>
        <dbReference type="ARBA" id="ARBA00022741"/>
    </source>
</evidence>
<organism evidence="4 5">
    <name type="scientific">Aliikangiella maris</name>
    <dbReference type="NCBI Taxonomy" id="3162458"/>
    <lineage>
        <taxon>Bacteria</taxon>
        <taxon>Pseudomonadati</taxon>
        <taxon>Pseudomonadota</taxon>
        <taxon>Gammaproteobacteria</taxon>
        <taxon>Oceanospirillales</taxon>
        <taxon>Pleioneaceae</taxon>
        <taxon>Aliikangiella</taxon>
    </lineage>
</organism>
<evidence type="ECO:0000256" key="2">
    <source>
        <dbReference type="ARBA" id="ARBA00022840"/>
    </source>
</evidence>
<dbReference type="RefSeq" id="WP_353874115.1">
    <property type="nucleotide sequence ID" value="NZ_JBEVCJ010000004.1"/>
</dbReference>
<feature type="domain" description="Aminoglycoside phosphotransferase" evidence="3">
    <location>
        <begin position="30"/>
        <end position="257"/>
    </location>
</feature>
<dbReference type="InterPro" id="IPR011009">
    <property type="entry name" value="Kinase-like_dom_sf"/>
</dbReference>
<name>A0ABV2BRJ9_9GAMM</name>
<accession>A0ABV2BRJ9</accession>
<keyword evidence="5" id="KW-1185">Reference proteome</keyword>
<dbReference type="Proteomes" id="UP001548189">
    <property type="component" value="Unassembled WGS sequence"/>
</dbReference>
<dbReference type="Gene3D" id="3.90.1200.10">
    <property type="match status" value="1"/>
</dbReference>
<gene>
    <name evidence="4" type="ORF">ABVT43_05380</name>
</gene>
<evidence type="ECO:0000313" key="5">
    <source>
        <dbReference type="Proteomes" id="UP001548189"/>
    </source>
</evidence>
<reference evidence="4 5" key="1">
    <citation type="submission" date="2024-06" db="EMBL/GenBank/DDBJ databases">
        <authorList>
            <person name="Li F."/>
        </authorList>
    </citation>
    <scope>NUCLEOTIDE SEQUENCE [LARGE SCALE GENOMIC DNA]</scope>
    <source>
        <strain evidence="4 5">GXAS 311</strain>
    </source>
</reference>